<dbReference type="InterPro" id="IPR010131">
    <property type="entry name" value="MdtP/NodT-like"/>
</dbReference>
<dbReference type="InterPro" id="IPR003423">
    <property type="entry name" value="OMP_efflux"/>
</dbReference>
<dbReference type="EMBL" id="WNDS01000002">
    <property type="protein sequence ID" value="KAF1016336.1"/>
    <property type="molecule type" value="Genomic_DNA"/>
</dbReference>
<proteinExistence type="inferred from homology"/>
<protein>
    <submittedName>
        <fullName evidence="2">Outer membrane protein OprM</fullName>
    </submittedName>
</protein>
<dbReference type="Gene3D" id="2.20.200.10">
    <property type="entry name" value="Outer membrane efflux proteins (OEP)"/>
    <property type="match status" value="1"/>
</dbReference>
<dbReference type="Pfam" id="PF02321">
    <property type="entry name" value="OEP"/>
    <property type="match status" value="2"/>
</dbReference>
<dbReference type="Gene3D" id="1.20.1600.10">
    <property type="entry name" value="Outer membrane efflux proteins (OEP)"/>
    <property type="match status" value="1"/>
</dbReference>
<dbReference type="GO" id="GO:0015562">
    <property type="term" value="F:efflux transmembrane transporter activity"/>
    <property type="evidence" value="ECO:0007669"/>
    <property type="project" value="InterPro"/>
</dbReference>
<organism evidence="2 3">
    <name type="scientific">Stenotrophomonas maltophilia</name>
    <name type="common">Pseudomonas maltophilia</name>
    <name type="synonym">Xanthomonas maltophilia</name>
    <dbReference type="NCBI Taxonomy" id="40324"/>
    <lineage>
        <taxon>Bacteria</taxon>
        <taxon>Pseudomonadati</taxon>
        <taxon>Pseudomonadota</taxon>
        <taxon>Gammaproteobacteria</taxon>
        <taxon>Lysobacterales</taxon>
        <taxon>Lysobacteraceae</taxon>
        <taxon>Stenotrophomonas</taxon>
        <taxon>Stenotrophomonas maltophilia group</taxon>
    </lineage>
</organism>
<sequence length="478" mass="50796">MAIGNTFNSIWLSRRGRSGRPRGLIASCALGSSLLLAGCMSVPVPDLPNSTPTTWSSPAPAGGAPVDLQQWWRALGDPTLDALVDEVVGSNLDLRQATLRLQAARLVAGTWRSGFLPAITATAKPTQDASARDSYYQAGIEAAWEPGLFGSADSSRLLALAAAGNAESLRNAAQVTVVAGVVRSYLDLAVAQGQLGLRQQEEALDARAEQMAATRQRLGLAELGEQDRARVKHEASRAAVAQMKDAADSAARALALLLGRDAPDPAWQGIRTLPTLGAFHVQQLPADMLRQRPEVALAEAEVMRAAGEHGMARAALYPRFSLGGSIVYSYNITQNARVHTDSSPSFGPYIDIPLWDWGQRRAREQAGDKELDAALVGYRKAVLEGVSEVETALSSLDRQQASIQSLRAAGEVAGKQVQQQGRRVVLGLSSDFDGLELQRTALGTQADLIGAEGMRLLAFVSLYRALGGAAPPPEEPIE</sequence>
<dbReference type="AlphaFoldDB" id="A0A7V8FIG0"/>
<evidence type="ECO:0000313" key="2">
    <source>
        <dbReference type="EMBL" id="KAF1016336.1"/>
    </source>
</evidence>
<name>A0A7V8FIG0_STEMA</name>
<comment type="caution">
    <text evidence="2">The sequence shown here is derived from an EMBL/GenBank/DDBJ whole genome shotgun (WGS) entry which is preliminary data.</text>
</comment>
<dbReference type="PANTHER" id="PTHR30203:SF29">
    <property type="entry name" value="PROTEIN CYAE"/>
    <property type="match status" value="1"/>
</dbReference>
<dbReference type="Proteomes" id="UP000487117">
    <property type="component" value="Unassembled WGS sequence"/>
</dbReference>
<dbReference type="SUPFAM" id="SSF56954">
    <property type="entry name" value="Outer membrane efflux proteins (OEP)"/>
    <property type="match status" value="1"/>
</dbReference>
<evidence type="ECO:0000313" key="3">
    <source>
        <dbReference type="Proteomes" id="UP000487117"/>
    </source>
</evidence>
<dbReference type="PANTHER" id="PTHR30203">
    <property type="entry name" value="OUTER MEMBRANE CATION EFFLUX PROTEIN"/>
    <property type="match status" value="1"/>
</dbReference>
<evidence type="ECO:0000256" key="1">
    <source>
        <dbReference type="ARBA" id="ARBA00007613"/>
    </source>
</evidence>
<accession>A0A7V8FIG0</accession>
<gene>
    <name evidence="2" type="primary">oprM_1</name>
    <name evidence="2" type="ORF">GAK31_01829</name>
</gene>
<reference evidence="3" key="1">
    <citation type="journal article" date="2020" name="MBio">
        <title>Horizontal gene transfer to a defensive symbiont with a reduced genome amongst a multipartite beetle microbiome.</title>
        <authorList>
            <person name="Waterworth S.C."/>
            <person name="Florez L.V."/>
            <person name="Rees E.R."/>
            <person name="Hertweck C."/>
            <person name="Kaltenpoth M."/>
            <person name="Kwan J.C."/>
        </authorList>
    </citation>
    <scope>NUCLEOTIDE SEQUENCE [LARGE SCALE GENOMIC DNA]</scope>
</reference>
<comment type="similarity">
    <text evidence="1">Belongs to the outer membrane factor (OMF) (TC 1.B.17) family.</text>
</comment>